<dbReference type="PANTHER" id="PTHR36617:SF15">
    <property type="entry name" value="REVERSE TRANSCRIPTASE ZINC-BINDING DOMAIN-CONTAINING PROTEIN"/>
    <property type="match status" value="1"/>
</dbReference>
<dbReference type="Proteomes" id="UP001229421">
    <property type="component" value="Unassembled WGS sequence"/>
</dbReference>
<sequence>MLVPPSIIGVLGDEMVDKLVGRYQFVIGGVLGDKRDRMDHPFHPKKVLTTMLSIIAWVNWEQVLEPKSVGGCGVGSIRDTNIALLTKWKWRYKREQNANWYKVIKAIHFQPRRYVDIPVNKNVCGAWKDMISVDKELLKENICMNNFLTASVGSGETISFWLDSWIGGGEPLKIKFPDLFLNEKHKRCTVADRLSSQQNSGQRKWEWKRRPVTGVLDAQFQQLLTLISDCHPGAGTDLWRWEESGGEQSGGRDQVIYVCVDEE</sequence>
<evidence type="ECO:0000313" key="2">
    <source>
        <dbReference type="Proteomes" id="UP001229421"/>
    </source>
</evidence>
<comment type="caution">
    <text evidence="1">The sequence shown here is derived from an EMBL/GenBank/DDBJ whole genome shotgun (WGS) entry which is preliminary data.</text>
</comment>
<proteinExistence type="predicted"/>
<accession>A0AAD8NHE6</accession>
<protein>
    <recommendedName>
        <fullName evidence="3">RNA-directed DNA polymerase, eukaryota, Reverse transcriptase zinc-binding domain protein</fullName>
    </recommendedName>
</protein>
<keyword evidence="2" id="KW-1185">Reference proteome</keyword>
<gene>
    <name evidence="1" type="ORF">QVD17_36470</name>
</gene>
<organism evidence="1 2">
    <name type="scientific">Tagetes erecta</name>
    <name type="common">African marigold</name>
    <dbReference type="NCBI Taxonomy" id="13708"/>
    <lineage>
        <taxon>Eukaryota</taxon>
        <taxon>Viridiplantae</taxon>
        <taxon>Streptophyta</taxon>
        <taxon>Embryophyta</taxon>
        <taxon>Tracheophyta</taxon>
        <taxon>Spermatophyta</taxon>
        <taxon>Magnoliopsida</taxon>
        <taxon>eudicotyledons</taxon>
        <taxon>Gunneridae</taxon>
        <taxon>Pentapetalae</taxon>
        <taxon>asterids</taxon>
        <taxon>campanulids</taxon>
        <taxon>Asterales</taxon>
        <taxon>Asteraceae</taxon>
        <taxon>Asteroideae</taxon>
        <taxon>Heliantheae alliance</taxon>
        <taxon>Tageteae</taxon>
        <taxon>Tagetes</taxon>
    </lineage>
</organism>
<evidence type="ECO:0000313" key="1">
    <source>
        <dbReference type="EMBL" id="KAK1409939.1"/>
    </source>
</evidence>
<dbReference type="AlphaFoldDB" id="A0AAD8NHE6"/>
<reference evidence="1" key="1">
    <citation type="journal article" date="2023" name="bioRxiv">
        <title>Improved chromosome-level genome assembly for marigold (Tagetes erecta).</title>
        <authorList>
            <person name="Jiang F."/>
            <person name="Yuan L."/>
            <person name="Wang S."/>
            <person name="Wang H."/>
            <person name="Xu D."/>
            <person name="Wang A."/>
            <person name="Fan W."/>
        </authorList>
    </citation>
    <scope>NUCLEOTIDE SEQUENCE</scope>
    <source>
        <strain evidence="1">WSJ</strain>
        <tissue evidence="1">Leaf</tissue>
    </source>
</reference>
<dbReference type="EMBL" id="JAUHHV010000010">
    <property type="protein sequence ID" value="KAK1409939.1"/>
    <property type="molecule type" value="Genomic_DNA"/>
</dbReference>
<dbReference type="PANTHER" id="PTHR36617">
    <property type="entry name" value="PROTEIN, PUTATIVE-RELATED"/>
    <property type="match status" value="1"/>
</dbReference>
<name>A0AAD8NHE6_TARER</name>
<evidence type="ECO:0008006" key="3">
    <source>
        <dbReference type="Google" id="ProtNLM"/>
    </source>
</evidence>